<comment type="subcellular location">
    <subcellularLocation>
        <location evidence="1 8">Cell outer membrane</location>
        <topology evidence="1 8">Multi-pass membrane protein</topology>
    </subcellularLocation>
</comment>
<evidence type="ECO:0000256" key="3">
    <source>
        <dbReference type="ARBA" id="ARBA00022452"/>
    </source>
</evidence>
<evidence type="ECO:0000259" key="11">
    <source>
        <dbReference type="Pfam" id="PF07715"/>
    </source>
</evidence>
<protein>
    <submittedName>
        <fullName evidence="12">TonB-linked SusC/RagA family outer membrane protein</fullName>
    </submittedName>
</protein>
<dbReference type="SUPFAM" id="SSF56935">
    <property type="entry name" value="Porins"/>
    <property type="match status" value="1"/>
</dbReference>
<keyword evidence="2 8" id="KW-0813">Transport</keyword>
<dbReference type="InterPro" id="IPR039426">
    <property type="entry name" value="TonB-dep_rcpt-like"/>
</dbReference>
<keyword evidence="4 8" id="KW-0812">Transmembrane</keyword>
<dbReference type="Pfam" id="PF13715">
    <property type="entry name" value="CarbopepD_reg_2"/>
    <property type="match status" value="1"/>
</dbReference>
<dbReference type="InterPro" id="IPR036942">
    <property type="entry name" value="Beta-barrel_TonB_sf"/>
</dbReference>
<evidence type="ECO:0000259" key="10">
    <source>
        <dbReference type="Pfam" id="PF00593"/>
    </source>
</evidence>
<dbReference type="Pfam" id="PF07715">
    <property type="entry name" value="Plug"/>
    <property type="match status" value="1"/>
</dbReference>
<evidence type="ECO:0000256" key="1">
    <source>
        <dbReference type="ARBA" id="ARBA00004571"/>
    </source>
</evidence>
<dbReference type="InterPro" id="IPR012910">
    <property type="entry name" value="Plug_dom"/>
</dbReference>
<proteinExistence type="inferred from homology"/>
<comment type="similarity">
    <text evidence="8 9">Belongs to the TonB-dependent receptor family.</text>
</comment>
<dbReference type="RefSeq" id="WP_183870156.1">
    <property type="nucleotide sequence ID" value="NZ_JACHCF010000018.1"/>
</dbReference>
<gene>
    <name evidence="12" type="ORF">HDE69_005191</name>
</gene>
<evidence type="ECO:0000313" key="13">
    <source>
        <dbReference type="Proteomes" id="UP000537718"/>
    </source>
</evidence>
<dbReference type="InterPro" id="IPR023996">
    <property type="entry name" value="TonB-dep_OMP_SusC/RagA"/>
</dbReference>
<keyword evidence="6 8" id="KW-0472">Membrane</keyword>
<dbReference type="Gene3D" id="2.170.130.10">
    <property type="entry name" value="TonB-dependent receptor, plug domain"/>
    <property type="match status" value="1"/>
</dbReference>
<dbReference type="Gene3D" id="2.40.170.20">
    <property type="entry name" value="TonB-dependent receptor, beta-barrel domain"/>
    <property type="match status" value="1"/>
</dbReference>
<feature type="domain" description="TonB-dependent receptor-like beta-barrel" evidence="10">
    <location>
        <begin position="439"/>
        <end position="972"/>
    </location>
</feature>
<dbReference type="InterPro" id="IPR023997">
    <property type="entry name" value="TonB-dep_OMP_SusC/RagA_CS"/>
</dbReference>
<reference evidence="12 13" key="1">
    <citation type="submission" date="2020-08" db="EMBL/GenBank/DDBJ databases">
        <title>Genomic Encyclopedia of Type Strains, Phase IV (KMG-V): Genome sequencing to study the core and pangenomes of soil and plant-associated prokaryotes.</title>
        <authorList>
            <person name="Whitman W."/>
        </authorList>
    </citation>
    <scope>NUCLEOTIDE SEQUENCE [LARGE SCALE GENOMIC DNA]</scope>
    <source>
        <strain evidence="12 13">MP7CTX6</strain>
    </source>
</reference>
<keyword evidence="5 9" id="KW-0798">TonB box</keyword>
<evidence type="ECO:0000256" key="7">
    <source>
        <dbReference type="ARBA" id="ARBA00023237"/>
    </source>
</evidence>
<organism evidence="12 13">
    <name type="scientific">Pedobacter cryoconitis</name>
    <dbReference type="NCBI Taxonomy" id="188932"/>
    <lineage>
        <taxon>Bacteria</taxon>
        <taxon>Pseudomonadati</taxon>
        <taxon>Bacteroidota</taxon>
        <taxon>Sphingobacteriia</taxon>
        <taxon>Sphingobacteriales</taxon>
        <taxon>Sphingobacteriaceae</taxon>
        <taxon>Pedobacter</taxon>
    </lineage>
</organism>
<dbReference type="NCBIfam" id="TIGR04056">
    <property type="entry name" value="OMP_RagA_SusC"/>
    <property type="match status" value="1"/>
</dbReference>
<dbReference type="AlphaFoldDB" id="A0A7W8YYE1"/>
<dbReference type="PROSITE" id="PS52016">
    <property type="entry name" value="TONB_DEPENDENT_REC_3"/>
    <property type="match status" value="1"/>
</dbReference>
<dbReference type="InterPro" id="IPR000531">
    <property type="entry name" value="Beta-barrel_TonB"/>
</dbReference>
<evidence type="ECO:0000256" key="2">
    <source>
        <dbReference type="ARBA" id="ARBA00022448"/>
    </source>
</evidence>
<dbReference type="Pfam" id="PF00593">
    <property type="entry name" value="TonB_dep_Rec_b-barrel"/>
    <property type="match status" value="1"/>
</dbReference>
<feature type="domain" description="TonB-dependent receptor plug" evidence="11">
    <location>
        <begin position="142"/>
        <end position="267"/>
    </location>
</feature>
<accession>A0A7W8YYE1</accession>
<keyword evidence="3 8" id="KW-1134">Transmembrane beta strand</keyword>
<dbReference type="EMBL" id="JACHCF010000018">
    <property type="protein sequence ID" value="MBB5624094.1"/>
    <property type="molecule type" value="Genomic_DNA"/>
</dbReference>
<dbReference type="NCBIfam" id="TIGR04057">
    <property type="entry name" value="SusC_RagA_signa"/>
    <property type="match status" value="1"/>
</dbReference>
<dbReference type="InterPro" id="IPR008969">
    <property type="entry name" value="CarboxyPept-like_regulatory"/>
</dbReference>
<evidence type="ECO:0000256" key="6">
    <source>
        <dbReference type="ARBA" id="ARBA00023136"/>
    </source>
</evidence>
<name>A0A7W8YYE1_9SPHI</name>
<comment type="caution">
    <text evidence="12">The sequence shown here is derived from an EMBL/GenBank/DDBJ whole genome shotgun (WGS) entry which is preliminary data.</text>
</comment>
<sequence>MKKTISIIAMAALWLKFRNPYQIKTFLLLVITLLSLSQHNLFAQTRGQLINGTITDSYGKPLPGATVRITNTNTSTLTDKEGRFTIKTATQSGTLTITFISFKTSEILFNPSIKYPLKIILETNESTLNEVQVIGYGQTTKRLNTGSISAINAVQVEKQPVANILSALSGRMPGVFVQTTNGLPGGNINVQIRGKGSIAAGTNPLYIIDGVPMDANAAGLSAAIGASNIAGATSPLNSLNPADIESITVLKDADATAIYGSRATNGVVLITTKKGKSGKTQIELNVSQGINQVANYPRLLNLDQYLQIRREAFANDGKIPSSDPNSANYAPDLTVWSQTESTDWAKHFLGNTGQMTNMQLSISGGDESTNFNFGSNYRTEGTILPGNSNYKRGGLRATFQHTSKNKKFYLQFANSLNLDDNSLYNPSLSFSAGLLLPPNYPVYESPGVFNWYAGTNPVAEINARSKTRTDNTISNVLMRYTVLPDLAFRVSAGYNKNNLNQVQLYPTRSLYPGTDSYSIFGMNSNRSVIFEPQVDYVRSFKDSRVSLLLGGTYQNKVTEGQLIRGTGFSNEGLMENMASAGTITARTNSYTQYKYVSVFGRINYAWKDRYIVNATMRRDGSSRFADGNQFGNFGSVGAAWLFADEPWVKNKLSFLSYGKLRSSYGLTGNDQITDYQYLSTYGNGGSPYQGVIGLVPSRISNANFHWETTRKLEFAVELGFLKNRILLNVNHYRNSSDDQLVNYAIPRMTGFASYQANLPAVIRNTGWEFELNTRNVEGKLFNWTSSFNITLPKTLLKSFEGFETSSYAQTLQLGYDISRVYGTQLTVDPATGKAVYGTAPGSASVYEYFTIGKQTPDFYGGLGNTFQYGNWSMDVFFQFAKQMGWGGLRNLPGRLTNNYIAVLDRWQYSGQVTDIPKASTGNDSKFQYSQGNYFDTSYLRLKNVGFSYSFPKRLLEPINMQQLRVYVQGQNLLTYWDKNAAILDPESGAFNNVQNNIPPVKSFVIGLQLTL</sequence>
<evidence type="ECO:0000256" key="8">
    <source>
        <dbReference type="PROSITE-ProRule" id="PRU01360"/>
    </source>
</evidence>
<evidence type="ECO:0000256" key="5">
    <source>
        <dbReference type="ARBA" id="ARBA00023077"/>
    </source>
</evidence>
<dbReference type="SUPFAM" id="SSF49464">
    <property type="entry name" value="Carboxypeptidase regulatory domain-like"/>
    <property type="match status" value="1"/>
</dbReference>
<dbReference type="Proteomes" id="UP000537718">
    <property type="component" value="Unassembled WGS sequence"/>
</dbReference>
<evidence type="ECO:0000313" key="12">
    <source>
        <dbReference type="EMBL" id="MBB5624094.1"/>
    </source>
</evidence>
<dbReference type="GO" id="GO:0009279">
    <property type="term" value="C:cell outer membrane"/>
    <property type="evidence" value="ECO:0007669"/>
    <property type="project" value="UniProtKB-SubCell"/>
</dbReference>
<evidence type="ECO:0000256" key="4">
    <source>
        <dbReference type="ARBA" id="ARBA00022692"/>
    </source>
</evidence>
<keyword evidence="7 8" id="KW-0998">Cell outer membrane</keyword>
<dbReference type="Gene3D" id="2.60.40.1120">
    <property type="entry name" value="Carboxypeptidase-like, regulatory domain"/>
    <property type="match status" value="1"/>
</dbReference>
<dbReference type="InterPro" id="IPR037066">
    <property type="entry name" value="Plug_dom_sf"/>
</dbReference>
<evidence type="ECO:0000256" key="9">
    <source>
        <dbReference type="RuleBase" id="RU003357"/>
    </source>
</evidence>